<sequence>MPLLALPNELLLAIAEALESQSDLNSLAQADRRCWGLLNPVLYAYNVKNHNGDALHWAAKHGQLQTAQKSLRQGAHVESTQFDLRPLGQAARSGHADIAALLIAHGADVYAKKNRSSTNAITIAVYGNKASVLQVLLDHGVDPNFQCTNEDRLLHITARKSPRNRLAIAKLLVEKGADLEALSHFSETALQIACKEGSSDVLRYLVESGADLGKRTPEGRTLLHLAAHKGNLEAIEPLLEKGVDMESRDNEGFTPFHSACYNGHLEVARLLLDHGANIEAKSHKRHTPLLMAILWETTVFVGADSMPVGITSFLLERGANPNEPNDSGIAPIHIAVSKGDALCKLLLQHGADPGLATEAGSTPLHKIALGGSLEAVKHLLQQGADVQPKDADGNTPLHLAARRYEPALVKLLLEAGADRFVTNNQGQLPIHLAKENTVGAPLTKRLRAEEVMDLLEGFPAQCGGSSEPVT</sequence>
<dbReference type="Pfam" id="PF00023">
    <property type="entry name" value="Ank"/>
    <property type="match status" value="1"/>
</dbReference>
<feature type="repeat" description="ANK" evidence="3">
    <location>
        <begin position="185"/>
        <end position="217"/>
    </location>
</feature>
<keyword evidence="2 3" id="KW-0040">ANK repeat</keyword>
<dbReference type="AlphaFoldDB" id="A0A9W4MRK5"/>
<proteinExistence type="predicted"/>
<dbReference type="SUPFAM" id="SSF48403">
    <property type="entry name" value="Ankyrin repeat"/>
    <property type="match status" value="2"/>
</dbReference>
<feature type="repeat" description="ANK" evidence="3">
    <location>
        <begin position="359"/>
        <end position="391"/>
    </location>
</feature>
<dbReference type="Proteomes" id="UP001153618">
    <property type="component" value="Unassembled WGS sequence"/>
</dbReference>
<evidence type="ECO:0000256" key="1">
    <source>
        <dbReference type="ARBA" id="ARBA00022737"/>
    </source>
</evidence>
<keyword evidence="5" id="KW-1185">Reference proteome</keyword>
<dbReference type="OrthoDB" id="341259at2759"/>
<dbReference type="Pfam" id="PF12796">
    <property type="entry name" value="Ank_2"/>
    <property type="match status" value="3"/>
</dbReference>
<comment type="caution">
    <text evidence="4">The sequence shown here is derived from an EMBL/GenBank/DDBJ whole genome shotgun (WGS) entry which is preliminary data.</text>
</comment>
<name>A0A9W4MRK5_PENOL</name>
<dbReference type="InterPro" id="IPR036770">
    <property type="entry name" value="Ankyrin_rpt-contain_sf"/>
</dbReference>
<evidence type="ECO:0000256" key="3">
    <source>
        <dbReference type="PROSITE-ProRule" id="PRU00023"/>
    </source>
</evidence>
<gene>
    <name evidence="4" type="ORF">POLS_LOCUS4706</name>
</gene>
<dbReference type="PRINTS" id="PR01415">
    <property type="entry name" value="ANKYRIN"/>
</dbReference>
<dbReference type="InterPro" id="IPR002110">
    <property type="entry name" value="Ankyrin_rpt"/>
</dbReference>
<organism evidence="4 5">
    <name type="scientific">Penicillium olsonii</name>
    <dbReference type="NCBI Taxonomy" id="99116"/>
    <lineage>
        <taxon>Eukaryota</taxon>
        <taxon>Fungi</taxon>
        <taxon>Dikarya</taxon>
        <taxon>Ascomycota</taxon>
        <taxon>Pezizomycotina</taxon>
        <taxon>Eurotiomycetes</taxon>
        <taxon>Eurotiomycetidae</taxon>
        <taxon>Eurotiales</taxon>
        <taxon>Aspergillaceae</taxon>
        <taxon>Penicillium</taxon>
    </lineage>
</organism>
<feature type="repeat" description="ANK" evidence="3">
    <location>
        <begin position="392"/>
        <end position="424"/>
    </location>
</feature>
<dbReference type="PANTHER" id="PTHR24198:SF165">
    <property type="entry name" value="ANKYRIN REPEAT-CONTAINING PROTEIN-RELATED"/>
    <property type="match status" value="1"/>
</dbReference>
<evidence type="ECO:0000313" key="4">
    <source>
        <dbReference type="EMBL" id="CAG8102146.1"/>
    </source>
</evidence>
<dbReference type="PROSITE" id="PS50297">
    <property type="entry name" value="ANK_REP_REGION"/>
    <property type="match status" value="5"/>
</dbReference>
<dbReference type="PANTHER" id="PTHR24198">
    <property type="entry name" value="ANKYRIN REPEAT AND PROTEIN KINASE DOMAIN-CONTAINING PROTEIN"/>
    <property type="match status" value="1"/>
</dbReference>
<protein>
    <submittedName>
        <fullName evidence="4">Uncharacterized protein</fullName>
    </submittedName>
</protein>
<dbReference type="PROSITE" id="PS50088">
    <property type="entry name" value="ANK_REPEAT"/>
    <property type="match status" value="6"/>
</dbReference>
<dbReference type="EMBL" id="CAJVOS010000024">
    <property type="protein sequence ID" value="CAG8102146.1"/>
    <property type="molecule type" value="Genomic_DNA"/>
</dbReference>
<dbReference type="SMART" id="SM00248">
    <property type="entry name" value="ANK"/>
    <property type="match status" value="11"/>
</dbReference>
<dbReference type="Gene3D" id="1.25.40.20">
    <property type="entry name" value="Ankyrin repeat-containing domain"/>
    <property type="match status" value="3"/>
</dbReference>
<feature type="repeat" description="ANK" evidence="3">
    <location>
        <begin position="251"/>
        <end position="283"/>
    </location>
</feature>
<evidence type="ECO:0000256" key="2">
    <source>
        <dbReference type="ARBA" id="ARBA00023043"/>
    </source>
</evidence>
<accession>A0A9W4MRK5</accession>
<evidence type="ECO:0000313" key="5">
    <source>
        <dbReference type="Proteomes" id="UP001153618"/>
    </source>
</evidence>
<reference evidence="4" key="1">
    <citation type="submission" date="2021-07" db="EMBL/GenBank/DDBJ databases">
        <authorList>
            <person name="Branca A.L. A."/>
        </authorList>
    </citation>
    <scope>NUCLEOTIDE SEQUENCE</scope>
</reference>
<keyword evidence="1" id="KW-0677">Repeat</keyword>
<feature type="repeat" description="ANK" evidence="3">
    <location>
        <begin position="218"/>
        <end position="250"/>
    </location>
</feature>
<feature type="repeat" description="ANK" evidence="3">
    <location>
        <begin position="82"/>
        <end position="114"/>
    </location>
</feature>